<evidence type="ECO:0000313" key="2">
    <source>
        <dbReference type="Proteomes" id="UP000003806"/>
    </source>
</evidence>
<dbReference type="RefSeq" id="WP_008522276.1">
    <property type="nucleotide sequence ID" value="NZ_CM001376.1"/>
</dbReference>
<dbReference type="STRING" id="885272.JonanDRAFT_0027"/>
<evidence type="ECO:0000313" key="1">
    <source>
        <dbReference type="EMBL" id="EHM12464.1"/>
    </source>
</evidence>
<dbReference type="EMBL" id="CM001376">
    <property type="protein sequence ID" value="EHM12464.1"/>
    <property type="molecule type" value="Genomic_DNA"/>
</dbReference>
<dbReference type="eggNOG" id="ENOG50331FM">
    <property type="taxonomic scope" value="Bacteria"/>
</dbReference>
<dbReference type="AlphaFoldDB" id="H0ULJ9"/>
<proteinExistence type="predicted"/>
<keyword evidence="2" id="KW-1185">Reference proteome</keyword>
<gene>
    <name evidence="1" type="ORF">JonanDRAFT_0027</name>
</gene>
<dbReference type="HOGENOM" id="CLU_2034960_0_0_0"/>
<dbReference type="InterPro" id="IPR047735">
    <property type="entry name" value="GrdX-like"/>
</dbReference>
<sequence>MILILTNNPDAAEAALAPTELVKGTPLDVLTRARELIDQGYFLVTAPLAANNRLNRSPYRSVILSREKSWSGDDAALLDMGISHMALQGFSAAKDADSDYRWMDLSHLKTALEESAALGER</sequence>
<accession>H0ULJ9</accession>
<reference evidence="1 2" key="1">
    <citation type="submission" date="2011-11" db="EMBL/GenBank/DDBJ databases">
        <title>The Noncontiguous Finished genome of Jonquetella anthropi DSM 22815.</title>
        <authorList>
            <consortium name="US DOE Joint Genome Institute (JGI-PGF)"/>
            <person name="Lucas S."/>
            <person name="Copeland A."/>
            <person name="Lapidus A."/>
            <person name="Glavina del Rio T."/>
            <person name="Dalin E."/>
            <person name="Tice H."/>
            <person name="Bruce D."/>
            <person name="Goodwin L."/>
            <person name="Pitluck S."/>
            <person name="Peters L."/>
            <person name="Mikhailova N."/>
            <person name="Held B."/>
            <person name="Kyrpides N."/>
            <person name="Mavromatis K."/>
            <person name="Ivanova N."/>
            <person name="Markowitz V."/>
            <person name="Cheng J.-F."/>
            <person name="Hugenholtz P."/>
            <person name="Woyke T."/>
            <person name="Wu D."/>
            <person name="Gronow S."/>
            <person name="Wellnitz S."/>
            <person name="Brambilla E."/>
            <person name="Klenk H.-P."/>
            <person name="Eisen J.A."/>
        </authorList>
    </citation>
    <scope>NUCLEOTIDE SEQUENCE [LARGE SCALE GENOMIC DNA]</scope>
    <source>
        <strain evidence="1 2">DSM 22815</strain>
    </source>
</reference>
<dbReference type="NCBIfam" id="NF038093">
    <property type="entry name" value="GrdX"/>
    <property type="match status" value="1"/>
</dbReference>
<organism evidence="1 2">
    <name type="scientific">Jonquetella anthropi DSM 22815</name>
    <dbReference type="NCBI Taxonomy" id="885272"/>
    <lineage>
        <taxon>Bacteria</taxon>
        <taxon>Thermotogati</taxon>
        <taxon>Synergistota</taxon>
        <taxon>Synergistia</taxon>
        <taxon>Synergistales</taxon>
        <taxon>Dethiosulfovibrionaceae</taxon>
        <taxon>Jonquetella</taxon>
    </lineage>
</organism>
<protein>
    <submittedName>
        <fullName evidence="1">Uncharacterized protein</fullName>
    </submittedName>
</protein>
<dbReference type="Proteomes" id="UP000003806">
    <property type="component" value="Chromosome"/>
</dbReference>
<name>H0ULJ9_9BACT</name>
<dbReference type="OrthoDB" id="6042at2"/>